<feature type="coiled-coil region" evidence="6">
    <location>
        <begin position="209"/>
        <end position="265"/>
    </location>
</feature>
<organism evidence="9 10">
    <name type="scientific">Carboxylicivirga sediminis</name>
    <dbReference type="NCBI Taxonomy" id="2006564"/>
    <lineage>
        <taxon>Bacteria</taxon>
        <taxon>Pseudomonadati</taxon>
        <taxon>Bacteroidota</taxon>
        <taxon>Bacteroidia</taxon>
        <taxon>Marinilabiliales</taxon>
        <taxon>Marinilabiliaceae</taxon>
        <taxon>Carboxylicivirga</taxon>
    </lineage>
</organism>
<dbReference type="InterPro" id="IPR003661">
    <property type="entry name" value="HisK_dim/P_dom"/>
</dbReference>
<dbReference type="EC" id="2.7.13.3" evidence="2"/>
<accession>A0A941IY82</accession>
<dbReference type="AlphaFoldDB" id="A0A941IY82"/>
<keyword evidence="6" id="KW-0175">Coiled coil</keyword>
<dbReference type="SMART" id="SM00388">
    <property type="entry name" value="HisKA"/>
    <property type="match status" value="1"/>
</dbReference>
<protein>
    <recommendedName>
        <fullName evidence="2">histidine kinase</fullName>
        <ecNumber evidence="2">2.7.13.3</ecNumber>
    </recommendedName>
</protein>
<dbReference type="PROSITE" id="PS50109">
    <property type="entry name" value="HIS_KIN"/>
    <property type="match status" value="1"/>
</dbReference>
<reference evidence="9" key="2">
    <citation type="submission" date="2021-04" db="EMBL/GenBank/DDBJ databases">
        <authorList>
            <person name="Zhang T."/>
            <person name="Zhang Y."/>
            <person name="Lu D."/>
            <person name="Zuo D."/>
            <person name="Du Z."/>
        </authorList>
    </citation>
    <scope>NUCLEOTIDE SEQUENCE</scope>
    <source>
        <strain evidence="9">JR1</strain>
    </source>
</reference>
<evidence type="ECO:0000256" key="2">
    <source>
        <dbReference type="ARBA" id="ARBA00012438"/>
    </source>
</evidence>
<evidence type="ECO:0000256" key="7">
    <source>
        <dbReference type="SAM" id="Phobius"/>
    </source>
</evidence>
<reference evidence="9" key="1">
    <citation type="journal article" date="2018" name="Int. J. Syst. Evol. Microbiol.">
        <title>Carboxylicivirga sediminis sp. nov., isolated from coastal sediment.</title>
        <authorList>
            <person name="Wang F.Q."/>
            <person name="Ren L.H."/>
            <person name="Zou R.J."/>
            <person name="Sun Y.Z."/>
            <person name="Liu X.J."/>
            <person name="Jiang F."/>
            <person name="Liu L.J."/>
        </authorList>
    </citation>
    <scope>NUCLEOTIDE SEQUENCE</scope>
    <source>
        <strain evidence="9">JR1</strain>
    </source>
</reference>
<evidence type="ECO:0000313" key="10">
    <source>
        <dbReference type="Proteomes" id="UP000679220"/>
    </source>
</evidence>
<keyword evidence="7" id="KW-0812">Transmembrane</keyword>
<feature type="domain" description="Histidine kinase" evidence="8">
    <location>
        <begin position="265"/>
        <end position="483"/>
    </location>
</feature>
<evidence type="ECO:0000256" key="1">
    <source>
        <dbReference type="ARBA" id="ARBA00000085"/>
    </source>
</evidence>
<name>A0A941IY82_9BACT</name>
<dbReference type="SMART" id="SM00387">
    <property type="entry name" value="HATPase_c"/>
    <property type="match status" value="1"/>
</dbReference>
<dbReference type="FunFam" id="3.30.565.10:FF:000006">
    <property type="entry name" value="Sensor histidine kinase WalK"/>
    <property type="match status" value="1"/>
</dbReference>
<keyword evidence="7" id="KW-1133">Transmembrane helix</keyword>
<dbReference type="GO" id="GO:0009927">
    <property type="term" value="F:histidine phosphotransfer kinase activity"/>
    <property type="evidence" value="ECO:0007669"/>
    <property type="project" value="TreeGrafter"/>
</dbReference>
<evidence type="ECO:0000256" key="5">
    <source>
        <dbReference type="ARBA" id="ARBA00022777"/>
    </source>
</evidence>
<dbReference type="InterPro" id="IPR005467">
    <property type="entry name" value="His_kinase_dom"/>
</dbReference>
<comment type="catalytic activity">
    <reaction evidence="1">
        <text>ATP + protein L-histidine = ADP + protein N-phospho-L-histidine.</text>
        <dbReference type="EC" id="2.7.13.3"/>
    </reaction>
</comment>
<dbReference type="GO" id="GO:0000155">
    <property type="term" value="F:phosphorelay sensor kinase activity"/>
    <property type="evidence" value="ECO:0007669"/>
    <property type="project" value="InterPro"/>
</dbReference>
<keyword evidence="3" id="KW-0597">Phosphoprotein</keyword>
<dbReference type="Proteomes" id="UP000679220">
    <property type="component" value="Unassembled WGS sequence"/>
</dbReference>
<dbReference type="Pfam" id="PF02518">
    <property type="entry name" value="HATPase_c"/>
    <property type="match status" value="1"/>
</dbReference>
<dbReference type="SUPFAM" id="SSF47384">
    <property type="entry name" value="Homodimeric domain of signal transducing histidine kinase"/>
    <property type="match status" value="1"/>
</dbReference>
<keyword evidence="7" id="KW-0472">Membrane</keyword>
<evidence type="ECO:0000256" key="3">
    <source>
        <dbReference type="ARBA" id="ARBA00022553"/>
    </source>
</evidence>
<evidence type="ECO:0000259" key="8">
    <source>
        <dbReference type="PROSITE" id="PS50109"/>
    </source>
</evidence>
<feature type="transmembrane region" description="Helical" evidence="7">
    <location>
        <begin position="79"/>
        <end position="101"/>
    </location>
</feature>
<gene>
    <name evidence="9" type="ORF">KDU71_11675</name>
</gene>
<dbReference type="SUPFAM" id="SSF55874">
    <property type="entry name" value="ATPase domain of HSP90 chaperone/DNA topoisomerase II/histidine kinase"/>
    <property type="match status" value="1"/>
</dbReference>
<dbReference type="GO" id="GO:0005886">
    <property type="term" value="C:plasma membrane"/>
    <property type="evidence" value="ECO:0007669"/>
    <property type="project" value="TreeGrafter"/>
</dbReference>
<dbReference type="Pfam" id="PF00512">
    <property type="entry name" value="HisKA"/>
    <property type="match status" value="1"/>
</dbReference>
<evidence type="ECO:0000256" key="6">
    <source>
        <dbReference type="SAM" id="Coils"/>
    </source>
</evidence>
<comment type="caution">
    <text evidence="9">The sequence shown here is derived from an EMBL/GenBank/DDBJ whole genome shotgun (WGS) entry which is preliminary data.</text>
</comment>
<dbReference type="RefSeq" id="WP_212191115.1">
    <property type="nucleotide sequence ID" value="NZ_JAGTAR010000016.1"/>
</dbReference>
<dbReference type="PANTHER" id="PTHR43047">
    <property type="entry name" value="TWO-COMPONENT HISTIDINE PROTEIN KINASE"/>
    <property type="match status" value="1"/>
</dbReference>
<dbReference type="InterPro" id="IPR036097">
    <property type="entry name" value="HisK_dim/P_sf"/>
</dbReference>
<evidence type="ECO:0000313" key="9">
    <source>
        <dbReference type="EMBL" id="MBR8536219.1"/>
    </source>
</evidence>
<proteinExistence type="predicted"/>
<evidence type="ECO:0000256" key="4">
    <source>
        <dbReference type="ARBA" id="ARBA00022679"/>
    </source>
</evidence>
<feature type="transmembrane region" description="Helical" evidence="7">
    <location>
        <begin position="29"/>
        <end position="46"/>
    </location>
</feature>
<dbReference type="InterPro" id="IPR036890">
    <property type="entry name" value="HATPase_C_sf"/>
</dbReference>
<dbReference type="EMBL" id="JAGTAR010000016">
    <property type="protein sequence ID" value="MBR8536219.1"/>
    <property type="molecule type" value="Genomic_DNA"/>
</dbReference>
<feature type="transmembrane region" description="Helical" evidence="7">
    <location>
        <begin position="52"/>
        <end position="72"/>
    </location>
</feature>
<feature type="transmembrane region" description="Helical" evidence="7">
    <location>
        <begin position="171"/>
        <end position="189"/>
    </location>
</feature>
<keyword evidence="4" id="KW-0808">Transferase</keyword>
<feature type="transmembrane region" description="Helical" evidence="7">
    <location>
        <begin position="133"/>
        <end position="151"/>
    </location>
</feature>
<dbReference type="InterPro" id="IPR004358">
    <property type="entry name" value="Sig_transdc_His_kin-like_C"/>
</dbReference>
<keyword evidence="5" id="KW-0418">Kinase</keyword>
<dbReference type="PRINTS" id="PR00344">
    <property type="entry name" value="BCTRLSENSOR"/>
</dbReference>
<sequence>MQKPNSEQFVKLFREDAVWGEHEVIKFRWILIGVILVFIGYIYYSGDTDRALTSLLLASIYILYNAVLNILLRKYGSATWIRFLSSTIDVSILSIHVFNYSFLFKPIAVTTAASTFLYPVLILLSVLRYDKRLVVFTTVYSVICFNTIYLIRYPYIEPELLEKVASANWAGQIYKSAYFLVMGYFLYSIPKMINRLNEKHLITFNLRKSSELNLALEKQKNELATIQLRKEKRLNKQLADQKALIEQQKEELQQANVTKDKLFSIIGHDLKSPFAAQTSIIELILADYKHYEKEDIKEILKTIQHSAHQGLDLLGNLLDWSKQQNNLIKQQVAPVRLASLVQEAQALLAHNLAHKQILLINDVDPKATVCADSNMIKTVLRNIISNAIKYTNNEGKISISTDTDEHNDFLKISDTGIGMTEEQINRLFNIENNISTPGTNNEPGTGLGLLLCKELAERNNAKILVESQIGKGSTFTIVFPKMDTVKQLENKQ</sequence>
<dbReference type="InterPro" id="IPR003594">
    <property type="entry name" value="HATPase_dom"/>
</dbReference>
<dbReference type="PANTHER" id="PTHR43047:SF72">
    <property type="entry name" value="OSMOSENSING HISTIDINE PROTEIN KINASE SLN1"/>
    <property type="match status" value="1"/>
</dbReference>
<dbReference type="Gene3D" id="1.10.287.130">
    <property type="match status" value="1"/>
</dbReference>
<keyword evidence="10" id="KW-1185">Reference proteome</keyword>
<feature type="transmembrane region" description="Helical" evidence="7">
    <location>
        <begin position="107"/>
        <end position="126"/>
    </location>
</feature>
<dbReference type="Gene3D" id="3.30.565.10">
    <property type="entry name" value="Histidine kinase-like ATPase, C-terminal domain"/>
    <property type="match status" value="1"/>
</dbReference>